<evidence type="ECO:0000313" key="2">
    <source>
        <dbReference type="Proteomes" id="UP000235672"/>
    </source>
</evidence>
<evidence type="ECO:0000313" key="1">
    <source>
        <dbReference type="EMBL" id="PMD13568.1"/>
    </source>
</evidence>
<organism evidence="1 2">
    <name type="scientific">Hyaloscypha hepaticicola</name>
    <dbReference type="NCBI Taxonomy" id="2082293"/>
    <lineage>
        <taxon>Eukaryota</taxon>
        <taxon>Fungi</taxon>
        <taxon>Dikarya</taxon>
        <taxon>Ascomycota</taxon>
        <taxon>Pezizomycotina</taxon>
        <taxon>Leotiomycetes</taxon>
        <taxon>Helotiales</taxon>
        <taxon>Hyaloscyphaceae</taxon>
        <taxon>Hyaloscypha</taxon>
    </lineage>
</organism>
<name>A0A2J6PHP7_9HELO</name>
<gene>
    <name evidence="1" type="ORF">NA56DRAFT_421219</name>
</gene>
<dbReference type="EMBL" id="KZ613530">
    <property type="protein sequence ID" value="PMD13568.1"/>
    <property type="molecule type" value="Genomic_DNA"/>
</dbReference>
<proteinExistence type="predicted"/>
<keyword evidence="2" id="KW-1185">Reference proteome</keyword>
<sequence>MIRPYQFLSLINAIKRSGCRITKIDVEAPWVFAEREWFHDWDFQGLQPPSPHTSRDPRVYDYWRLKPLILSCTFNHSPESLSAIKFVFSNPTGAEKP</sequence>
<accession>A0A2J6PHP7</accession>
<dbReference type="Proteomes" id="UP000235672">
    <property type="component" value="Unassembled WGS sequence"/>
</dbReference>
<reference evidence="1 2" key="1">
    <citation type="submission" date="2016-05" db="EMBL/GenBank/DDBJ databases">
        <title>A degradative enzymes factory behind the ericoid mycorrhizal symbiosis.</title>
        <authorList>
            <consortium name="DOE Joint Genome Institute"/>
            <person name="Martino E."/>
            <person name="Morin E."/>
            <person name="Grelet G."/>
            <person name="Kuo A."/>
            <person name="Kohler A."/>
            <person name="Daghino S."/>
            <person name="Barry K."/>
            <person name="Choi C."/>
            <person name="Cichocki N."/>
            <person name="Clum A."/>
            <person name="Copeland A."/>
            <person name="Hainaut M."/>
            <person name="Haridas S."/>
            <person name="Labutti K."/>
            <person name="Lindquist E."/>
            <person name="Lipzen A."/>
            <person name="Khouja H.-R."/>
            <person name="Murat C."/>
            <person name="Ohm R."/>
            <person name="Olson A."/>
            <person name="Spatafora J."/>
            <person name="Veneault-Fourrey C."/>
            <person name="Henrissat B."/>
            <person name="Grigoriev I."/>
            <person name="Martin F."/>
            <person name="Perotto S."/>
        </authorList>
    </citation>
    <scope>NUCLEOTIDE SEQUENCE [LARGE SCALE GENOMIC DNA]</scope>
    <source>
        <strain evidence="1 2">UAMH 7357</strain>
    </source>
</reference>
<protein>
    <submittedName>
        <fullName evidence="1">Uncharacterized protein</fullName>
    </submittedName>
</protein>
<dbReference type="AlphaFoldDB" id="A0A2J6PHP7"/>